<dbReference type="Proteomes" id="UP000306912">
    <property type="component" value="Unassembled WGS sequence"/>
</dbReference>
<dbReference type="EMBL" id="VBWP01000001">
    <property type="protein sequence ID" value="TLG77077.1"/>
    <property type="molecule type" value="Genomic_DNA"/>
</dbReference>
<dbReference type="Pfam" id="PF13692">
    <property type="entry name" value="Glyco_trans_1_4"/>
    <property type="match status" value="1"/>
</dbReference>
<reference evidence="1 2" key="1">
    <citation type="submission" date="2019-05" db="EMBL/GenBank/DDBJ databases">
        <title>Culicoidintestinum kansasii gen. nov., sp. nov. from the gastrointestinal tract of the biting midge, Culicoides sonorensis.</title>
        <authorList>
            <person name="Neupane S."/>
            <person name="Ghosh A."/>
            <person name="Gunther S."/>
            <person name="Martin K."/>
            <person name="Zurek L."/>
        </authorList>
    </citation>
    <scope>NUCLEOTIDE SEQUENCE [LARGE SCALE GENOMIC DNA]</scope>
    <source>
        <strain evidence="1 2">CS-1</strain>
    </source>
</reference>
<keyword evidence="1" id="KW-0808">Transferase</keyword>
<dbReference type="Gene3D" id="3.40.50.2000">
    <property type="entry name" value="Glycogen Phosphorylase B"/>
    <property type="match status" value="2"/>
</dbReference>
<name>A0A5R8QIJ8_9FIRM</name>
<dbReference type="SUPFAM" id="SSF53756">
    <property type="entry name" value="UDP-Glycosyltransferase/glycogen phosphorylase"/>
    <property type="match status" value="1"/>
</dbReference>
<keyword evidence="2" id="KW-1185">Reference proteome</keyword>
<evidence type="ECO:0000313" key="2">
    <source>
        <dbReference type="Proteomes" id="UP000306912"/>
    </source>
</evidence>
<evidence type="ECO:0000313" key="1">
    <source>
        <dbReference type="EMBL" id="TLG77077.1"/>
    </source>
</evidence>
<dbReference type="PANTHER" id="PTHR45947">
    <property type="entry name" value="SULFOQUINOVOSYL TRANSFERASE SQD2"/>
    <property type="match status" value="1"/>
</dbReference>
<proteinExistence type="predicted"/>
<dbReference type="AlphaFoldDB" id="A0A5R8QIJ8"/>
<dbReference type="InterPro" id="IPR050194">
    <property type="entry name" value="Glycosyltransferase_grp1"/>
</dbReference>
<accession>A0A5R8QIJ8</accession>
<comment type="caution">
    <text evidence="1">The sequence shown here is derived from an EMBL/GenBank/DDBJ whole genome shotgun (WGS) entry which is preliminary data.</text>
</comment>
<dbReference type="InParanoid" id="A0A5R8QIJ8"/>
<dbReference type="PANTHER" id="PTHR45947:SF3">
    <property type="entry name" value="SULFOQUINOVOSYL TRANSFERASE SQD2"/>
    <property type="match status" value="1"/>
</dbReference>
<sequence>MVFKLANGARSMKKILFVINNLSKNDEATALLALTKRWSDVASITIAHFGVDIEYEFDESIEIISLLDKDLQQPLVMVTNYFNLRRTSFWQDMYNQKLAVANFDLVVAYGTILPFLLIGLGAPKKLAKLAWFHNDPTATRFGLFYNKRQFIKALSQFNNSIAIASHISRKVNKLYGITSEVINNYFECPQKNDEMIERSAKYEFLFIGNLEEHSGIREALEWIRPINADNHLHIIGEGSLRKELQKQAKSMAVTFWGEQQNLAAFYQSVNALIIPAITAGMPVIALEAKCYRLPILVRNQEYLEDLPQDEIYQVDSAIKLAQTITKMNPAPAFEWDNRKIDEQLAKYFNQN</sequence>
<dbReference type="OrthoDB" id="9806653at2"/>
<organism evidence="1 2">
    <name type="scientific">Culicoidibacter larvae</name>
    <dbReference type="NCBI Taxonomy" id="2579976"/>
    <lineage>
        <taxon>Bacteria</taxon>
        <taxon>Bacillati</taxon>
        <taxon>Bacillota</taxon>
        <taxon>Culicoidibacteria</taxon>
        <taxon>Culicoidibacterales</taxon>
        <taxon>Culicoidibacteraceae</taxon>
        <taxon>Culicoidibacter</taxon>
    </lineage>
</organism>
<gene>
    <name evidence="1" type="ORF">FEZ08_00230</name>
</gene>
<protein>
    <submittedName>
        <fullName evidence="1">Glycosyltransferase</fullName>
    </submittedName>
</protein>
<dbReference type="GO" id="GO:0016757">
    <property type="term" value="F:glycosyltransferase activity"/>
    <property type="evidence" value="ECO:0007669"/>
    <property type="project" value="TreeGrafter"/>
</dbReference>